<organism evidence="1">
    <name type="scientific">viral metagenome</name>
    <dbReference type="NCBI Taxonomy" id="1070528"/>
    <lineage>
        <taxon>unclassified sequences</taxon>
        <taxon>metagenomes</taxon>
        <taxon>organismal metagenomes</taxon>
    </lineage>
</organism>
<protein>
    <submittedName>
        <fullName evidence="1">Uncharacterized protein</fullName>
    </submittedName>
</protein>
<dbReference type="EMBL" id="MN740267">
    <property type="protein sequence ID" value="QHT96744.1"/>
    <property type="molecule type" value="Genomic_DNA"/>
</dbReference>
<dbReference type="AlphaFoldDB" id="A0A6C0IU04"/>
<accession>A0A6C0IU04</accession>
<name>A0A6C0IU04_9ZZZZ</name>
<evidence type="ECO:0000313" key="1">
    <source>
        <dbReference type="EMBL" id="QHT96744.1"/>
    </source>
</evidence>
<sequence>MFTQYHYYKKKAQAIVLEWFTHGTPPNDPVFSEPETIENKKIKAITIDYFKKHTRFPPASTIKTSTTKTKIGTSIIIETERLTHTITINRLVFKSLIKRFKKHKNCQNWILQELM</sequence>
<proteinExistence type="predicted"/>
<reference evidence="1" key="1">
    <citation type="journal article" date="2020" name="Nature">
        <title>Giant virus diversity and host interactions through global metagenomics.</title>
        <authorList>
            <person name="Schulz F."/>
            <person name="Roux S."/>
            <person name="Paez-Espino D."/>
            <person name="Jungbluth S."/>
            <person name="Walsh D.A."/>
            <person name="Denef V.J."/>
            <person name="McMahon K.D."/>
            <person name="Konstantinidis K.T."/>
            <person name="Eloe-Fadrosh E.A."/>
            <person name="Kyrpides N.C."/>
            <person name="Woyke T."/>
        </authorList>
    </citation>
    <scope>NUCLEOTIDE SEQUENCE</scope>
    <source>
        <strain evidence="1">GVMAG-M-3300024336-7</strain>
    </source>
</reference>